<dbReference type="Proteomes" id="UP000053558">
    <property type="component" value="Unassembled WGS sequence"/>
</dbReference>
<accession>A0A5M3MBI0</accession>
<dbReference type="AlphaFoldDB" id="A0A5M3MBI0"/>
<evidence type="ECO:0000313" key="2">
    <source>
        <dbReference type="Proteomes" id="UP000053558"/>
    </source>
</evidence>
<dbReference type="GeneID" id="19210796"/>
<dbReference type="KEGG" id="cput:CONPUDRAFT_84579"/>
<proteinExistence type="predicted"/>
<dbReference type="EMBL" id="JH711585">
    <property type="protein sequence ID" value="EIW76599.1"/>
    <property type="molecule type" value="Genomic_DNA"/>
</dbReference>
<gene>
    <name evidence="1" type="ORF">CONPUDRAFT_84579</name>
</gene>
<organism evidence="1 2">
    <name type="scientific">Coniophora puteana (strain RWD-64-598)</name>
    <name type="common">Brown rot fungus</name>
    <dbReference type="NCBI Taxonomy" id="741705"/>
    <lineage>
        <taxon>Eukaryota</taxon>
        <taxon>Fungi</taxon>
        <taxon>Dikarya</taxon>
        <taxon>Basidiomycota</taxon>
        <taxon>Agaricomycotina</taxon>
        <taxon>Agaricomycetes</taxon>
        <taxon>Agaricomycetidae</taxon>
        <taxon>Boletales</taxon>
        <taxon>Coniophorineae</taxon>
        <taxon>Coniophoraceae</taxon>
        <taxon>Coniophora</taxon>
    </lineage>
</organism>
<name>A0A5M3MBI0_CONPW</name>
<protein>
    <submittedName>
        <fullName evidence="1">Uncharacterized protein</fullName>
    </submittedName>
</protein>
<keyword evidence="2" id="KW-1185">Reference proteome</keyword>
<comment type="caution">
    <text evidence="1">The sequence shown here is derived from an EMBL/GenBank/DDBJ whole genome shotgun (WGS) entry which is preliminary data.</text>
</comment>
<dbReference type="RefSeq" id="XP_007772994.1">
    <property type="nucleotide sequence ID" value="XM_007774804.1"/>
</dbReference>
<evidence type="ECO:0000313" key="1">
    <source>
        <dbReference type="EMBL" id="EIW76599.1"/>
    </source>
</evidence>
<sequence length="61" mass="7132">MFDASLLAADISLHVSVDRVWTLGLDGDFIPLEFASQSADPCFRRHVRYMFEKLHHLQHQY</sequence>
<reference evidence="2" key="1">
    <citation type="journal article" date="2012" name="Science">
        <title>The Paleozoic origin of enzymatic lignin decomposition reconstructed from 31 fungal genomes.</title>
        <authorList>
            <person name="Floudas D."/>
            <person name="Binder M."/>
            <person name="Riley R."/>
            <person name="Barry K."/>
            <person name="Blanchette R.A."/>
            <person name="Henrissat B."/>
            <person name="Martinez A.T."/>
            <person name="Otillar R."/>
            <person name="Spatafora J.W."/>
            <person name="Yadav J.S."/>
            <person name="Aerts A."/>
            <person name="Benoit I."/>
            <person name="Boyd A."/>
            <person name="Carlson A."/>
            <person name="Copeland A."/>
            <person name="Coutinho P.M."/>
            <person name="de Vries R.P."/>
            <person name="Ferreira P."/>
            <person name="Findley K."/>
            <person name="Foster B."/>
            <person name="Gaskell J."/>
            <person name="Glotzer D."/>
            <person name="Gorecki P."/>
            <person name="Heitman J."/>
            <person name="Hesse C."/>
            <person name="Hori C."/>
            <person name="Igarashi K."/>
            <person name="Jurgens J.A."/>
            <person name="Kallen N."/>
            <person name="Kersten P."/>
            <person name="Kohler A."/>
            <person name="Kuees U."/>
            <person name="Kumar T.K.A."/>
            <person name="Kuo A."/>
            <person name="LaButti K."/>
            <person name="Larrondo L.F."/>
            <person name="Lindquist E."/>
            <person name="Ling A."/>
            <person name="Lombard V."/>
            <person name="Lucas S."/>
            <person name="Lundell T."/>
            <person name="Martin R."/>
            <person name="McLaughlin D.J."/>
            <person name="Morgenstern I."/>
            <person name="Morin E."/>
            <person name="Murat C."/>
            <person name="Nagy L.G."/>
            <person name="Nolan M."/>
            <person name="Ohm R.A."/>
            <person name="Patyshakuliyeva A."/>
            <person name="Rokas A."/>
            <person name="Ruiz-Duenas F.J."/>
            <person name="Sabat G."/>
            <person name="Salamov A."/>
            <person name="Samejima M."/>
            <person name="Schmutz J."/>
            <person name="Slot J.C."/>
            <person name="St John F."/>
            <person name="Stenlid J."/>
            <person name="Sun H."/>
            <person name="Sun S."/>
            <person name="Syed K."/>
            <person name="Tsang A."/>
            <person name="Wiebenga A."/>
            <person name="Young D."/>
            <person name="Pisabarro A."/>
            <person name="Eastwood D.C."/>
            <person name="Martin F."/>
            <person name="Cullen D."/>
            <person name="Grigoriev I.V."/>
            <person name="Hibbett D.S."/>
        </authorList>
    </citation>
    <scope>NUCLEOTIDE SEQUENCE [LARGE SCALE GENOMIC DNA]</scope>
    <source>
        <strain evidence="2">RWD-64-598 SS2</strain>
    </source>
</reference>